<evidence type="ECO:0000256" key="3">
    <source>
        <dbReference type="ARBA" id="ARBA00023163"/>
    </source>
</evidence>
<dbReference type="PRINTS" id="PR00778">
    <property type="entry name" value="HTHARSR"/>
</dbReference>
<keyword evidence="2" id="KW-0238">DNA-binding</keyword>
<proteinExistence type="predicted"/>
<dbReference type="GO" id="GO:0003700">
    <property type="term" value="F:DNA-binding transcription factor activity"/>
    <property type="evidence" value="ECO:0007669"/>
    <property type="project" value="InterPro"/>
</dbReference>
<accession>A0A126QMB9</accession>
<dbReference type="Gene3D" id="1.10.10.10">
    <property type="entry name" value="Winged helix-like DNA-binding domain superfamily/Winged helix DNA-binding domain"/>
    <property type="match status" value="1"/>
</dbReference>
<evidence type="ECO:0000313" key="8">
    <source>
        <dbReference type="Proteomes" id="UP000295506"/>
    </source>
</evidence>
<dbReference type="CDD" id="cd00090">
    <property type="entry name" value="HTH_ARSR"/>
    <property type="match status" value="1"/>
</dbReference>
<evidence type="ECO:0000313" key="5">
    <source>
        <dbReference type="EMBL" id="AMK10959.1"/>
    </source>
</evidence>
<dbReference type="Pfam" id="PF01022">
    <property type="entry name" value="HTH_5"/>
    <property type="match status" value="1"/>
</dbReference>
<evidence type="ECO:0000256" key="1">
    <source>
        <dbReference type="ARBA" id="ARBA00023015"/>
    </source>
</evidence>
<dbReference type="Proteomes" id="UP000055611">
    <property type="component" value="Chromosome"/>
</dbReference>
<dbReference type="GO" id="GO:0003677">
    <property type="term" value="F:DNA binding"/>
    <property type="evidence" value="ECO:0007669"/>
    <property type="project" value="UniProtKB-KW"/>
</dbReference>
<dbReference type="EMBL" id="CP014206">
    <property type="protein sequence ID" value="AMK10959.1"/>
    <property type="molecule type" value="Genomic_DNA"/>
</dbReference>
<keyword evidence="7" id="KW-1185">Reference proteome</keyword>
<dbReference type="RefSeq" id="WP_066802081.1">
    <property type="nucleotide sequence ID" value="NZ_CP014206.1"/>
</dbReference>
<dbReference type="SMART" id="SM00418">
    <property type="entry name" value="HTH_ARSR"/>
    <property type="match status" value="1"/>
</dbReference>
<sequence length="115" mass="13152">MEQLALRLKGLGDPTRLRVIRLLDHGELCVCDLMTALDMPQSTVSRHMSFLRNAGWVNSRRKGKWVYYSLAEPTDEIQSLVLQVLRQNLPAQPQARRDYSRLMDHLATKTTAECG</sequence>
<dbReference type="OrthoDB" id="9800238at2"/>
<dbReference type="EMBL" id="SOBK01000001">
    <property type="protein sequence ID" value="TDT91956.1"/>
    <property type="molecule type" value="Genomic_DNA"/>
</dbReference>
<dbReference type="InterPro" id="IPR051081">
    <property type="entry name" value="HTH_MetalResp_TranReg"/>
</dbReference>
<gene>
    <name evidence="5" type="ORF">AWY79_07455</name>
    <name evidence="6" type="ORF">EDC59_101359</name>
</gene>
<dbReference type="InterPro" id="IPR036388">
    <property type="entry name" value="WH-like_DNA-bd_sf"/>
</dbReference>
<dbReference type="InterPro" id="IPR011991">
    <property type="entry name" value="ArsR-like_HTH"/>
</dbReference>
<dbReference type="InterPro" id="IPR001845">
    <property type="entry name" value="HTH_ArsR_DNA-bd_dom"/>
</dbReference>
<evidence type="ECO:0000313" key="6">
    <source>
        <dbReference type="EMBL" id="TDT91956.1"/>
    </source>
</evidence>
<keyword evidence="3" id="KW-0804">Transcription</keyword>
<feature type="domain" description="HTH arsR-type" evidence="4">
    <location>
        <begin position="1"/>
        <end position="92"/>
    </location>
</feature>
<protein>
    <submittedName>
        <fullName evidence="6">ArsR family transcriptional regulator</fullName>
    </submittedName>
</protein>
<evidence type="ECO:0000256" key="2">
    <source>
        <dbReference type="ARBA" id="ARBA00023125"/>
    </source>
</evidence>
<dbReference type="SUPFAM" id="SSF46785">
    <property type="entry name" value="Winged helix' DNA-binding domain"/>
    <property type="match status" value="1"/>
</dbReference>
<organism evidence="6 8">
    <name type="scientific">Pseudodesulfovibrio indicus</name>
    <dbReference type="NCBI Taxonomy" id="1716143"/>
    <lineage>
        <taxon>Bacteria</taxon>
        <taxon>Pseudomonadati</taxon>
        <taxon>Thermodesulfobacteriota</taxon>
        <taxon>Desulfovibrionia</taxon>
        <taxon>Desulfovibrionales</taxon>
        <taxon>Desulfovibrionaceae</taxon>
    </lineage>
</organism>
<evidence type="ECO:0000313" key="7">
    <source>
        <dbReference type="Proteomes" id="UP000055611"/>
    </source>
</evidence>
<dbReference type="PANTHER" id="PTHR33154:SF18">
    <property type="entry name" value="ARSENICAL RESISTANCE OPERON REPRESSOR"/>
    <property type="match status" value="1"/>
</dbReference>
<reference evidence="5 7" key="1">
    <citation type="journal article" date="2016" name="Front. Microbiol.">
        <title>Genome Sequence of the Piezophilic, Mesophilic Sulfate-Reducing Bacterium Desulfovibrio indicus J2T.</title>
        <authorList>
            <person name="Cao J."/>
            <person name="Maignien L."/>
            <person name="Shao Z."/>
            <person name="Alain K."/>
            <person name="Jebbar M."/>
        </authorList>
    </citation>
    <scope>NUCLEOTIDE SEQUENCE [LARGE SCALE GENOMIC DNA]</scope>
    <source>
        <strain evidence="5 7">J2</strain>
    </source>
</reference>
<reference evidence="6 8" key="2">
    <citation type="submission" date="2019-03" db="EMBL/GenBank/DDBJ databases">
        <title>Genomic Encyclopedia of Type Strains, Phase IV (KMG-IV): sequencing the most valuable type-strain genomes for metagenomic binning, comparative biology and taxonomic classification.</title>
        <authorList>
            <person name="Goeker M."/>
        </authorList>
    </citation>
    <scope>NUCLEOTIDE SEQUENCE [LARGE SCALE GENOMIC DNA]</scope>
    <source>
        <strain evidence="6 8">DSM 101483</strain>
    </source>
</reference>
<name>A0A126QMB9_9BACT</name>
<dbReference type="PROSITE" id="PS50987">
    <property type="entry name" value="HTH_ARSR_2"/>
    <property type="match status" value="1"/>
</dbReference>
<dbReference type="PANTHER" id="PTHR33154">
    <property type="entry name" value="TRANSCRIPTIONAL REGULATOR, ARSR FAMILY"/>
    <property type="match status" value="1"/>
</dbReference>
<dbReference type="Proteomes" id="UP000295506">
    <property type="component" value="Unassembled WGS sequence"/>
</dbReference>
<dbReference type="KEGG" id="dej:AWY79_07455"/>
<dbReference type="AlphaFoldDB" id="A0A126QMB9"/>
<dbReference type="InterPro" id="IPR036390">
    <property type="entry name" value="WH_DNA-bd_sf"/>
</dbReference>
<evidence type="ECO:0000259" key="4">
    <source>
        <dbReference type="PROSITE" id="PS50987"/>
    </source>
</evidence>
<dbReference type="NCBIfam" id="NF033788">
    <property type="entry name" value="HTH_metalloreg"/>
    <property type="match status" value="1"/>
</dbReference>
<keyword evidence="1" id="KW-0805">Transcription regulation</keyword>